<evidence type="ECO:0000256" key="2">
    <source>
        <dbReference type="ARBA" id="ARBA00023009"/>
    </source>
</evidence>
<sequence>MALFTRNRSAQMAVSEEPATKAAIGYGSNAGASQIGNFYAYIDGNARQRAMGVPAISRSRDLIASIVATIGFRFYRKQWNGEEMERVYIAPRSWAERLDPTVTNNFIMAWTFDDLFHYGRAFWHVQSRTADGYPATFSRLPAVMVTSQDQSGPVWFGPSNQLLFSGLQIDSNDVIQFLSPIQGLLYMAQGPINTAIRLEDAAWRNAASAIPAGVLKQKSGEPLTPQEMRDMAQAFNEARATNQTAFISQELDYEATTATPDKMLLVESREFQAKELSRYANVPAYLLGIDVGGYTYQNASQAKQDLYLFAAKNYIEVFNQTLSANNVLPNGTYVCLDVDSYLEEMNTEGAYVEETVSPTEIPNQPNPMNED</sequence>
<reference evidence="4" key="1">
    <citation type="submission" date="2020-04" db="EMBL/GenBank/DDBJ databases">
        <authorList>
            <person name="Chiriac C."/>
            <person name="Salcher M."/>
            <person name="Ghai R."/>
            <person name="Kavagutti S V."/>
        </authorList>
    </citation>
    <scope>NUCLEOTIDE SEQUENCE</scope>
</reference>
<gene>
    <name evidence="4" type="ORF">UFOVP872_21</name>
</gene>
<name>A0A6J5P8F2_9CAUD</name>
<evidence type="ECO:0000313" key="4">
    <source>
        <dbReference type="EMBL" id="CAB4167477.1"/>
    </source>
</evidence>
<organism evidence="4">
    <name type="scientific">uncultured Caudovirales phage</name>
    <dbReference type="NCBI Taxonomy" id="2100421"/>
    <lineage>
        <taxon>Viruses</taxon>
        <taxon>Duplodnaviria</taxon>
        <taxon>Heunggongvirae</taxon>
        <taxon>Uroviricota</taxon>
        <taxon>Caudoviricetes</taxon>
        <taxon>Peduoviridae</taxon>
        <taxon>Maltschvirus</taxon>
        <taxon>Maltschvirus maltsch</taxon>
    </lineage>
</organism>
<keyword evidence="3" id="KW-0231">Viral genome packaging</keyword>
<dbReference type="EMBL" id="LR796802">
    <property type="protein sequence ID" value="CAB4167477.1"/>
    <property type="molecule type" value="Genomic_DNA"/>
</dbReference>
<proteinExistence type="predicted"/>
<dbReference type="Gene3D" id="3.30.1120.70">
    <property type="match status" value="1"/>
</dbReference>
<accession>A0A6J5P8F2</accession>
<protein>
    <submittedName>
        <fullName evidence="4">Bacteriophage/Gene transfer agent portal protein</fullName>
    </submittedName>
</protein>
<keyword evidence="1" id="KW-0118">Viral capsid assembly</keyword>
<keyword evidence="2" id="KW-1160">Virus entry into host cell</keyword>
<dbReference type="InterPro" id="IPR006944">
    <property type="entry name" value="Phage/GTA_portal"/>
</dbReference>
<keyword evidence="2" id="KW-1171">Viral genome ejection through host cell envelope</keyword>
<dbReference type="Pfam" id="PF04860">
    <property type="entry name" value="Phage_portal"/>
    <property type="match status" value="1"/>
</dbReference>
<evidence type="ECO:0000256" key="1">
    <source>
        <dbReference type="ARBA" id="ARBA00022950"/>
    </source>
</evidence>
<keyword evidence="1" id="KW-1188">Viral release from host cell</keyword>
<dbReference type="Gene3D" id="1.20.1270.210">
    <property type="match status" value="1"/>
</dbReference>
<evidence type="ECO:0000256" key="3">
    <source>
        <dbReference type="ARBA" id="ARBA00023219"/>
    </source>
</evidence>
<dbReference type="Gene3D" id="3.40.140.120">
    <property type="match status" value="1"/>
</dbReference>
<keyword evidence="2" id="KW-1162">Viral penetration into host cytoplasm</keyword>